<evidence type="ECO:0000256" key="6">
    <source>
        <dbReference type="SAM" id="SignalP"/>
    </source>
</evidence>
<dbReference type="SUPFAM" id="SSF48452">
    <property type="entry name" value="TPR-like"/>
    <property type="match status" value="1"/>
</dbReference>
<dbReference type="InterPro" id="IPR012944">
    <property type="entry name" value="SusD_RagB_dom"/>
</dbReference>
<gene>
    <name evidence="9" type="ORF">A8C56_01210</name>
</gene>
<feature type="chain" id="PRO_5008390110" description="Carbohydrate-binding protein SusD" evidence="6">
    <location>
        <begin position="21"/>
        <end position="553"/>
    </location>
</feature>
<evidence type="ECO:0008006" key="11">
    <source>
        <dbReference type="Google" id="ProtNLM"/>
    </source>
</evidence>
<keyword evidence="4" id="KW-0472">Membrane</keyword>
<feature type="signal peptide" evidence="6">
    <location>
        <begin position="1"/>
        <end position="20"/>
    </location>
</feature>
<dbReference type="AlphaFoldDB" id="A0A1A9IA59"/>
<reference evidence="9 10" key="1">
    <citation type="submission" date="2016-05" db="EMBL/GenBank/DDBJ databases">
        <title>Niabella ginsenosidivorans BS26 whole genome sequencing.</title>
        <authorList>
            <person name="Im W.T."/>
            <person name="Siddiqi M.Z."/>
        </authorList>
    </citation>
    <scope>NUCLEOTIDE SEQUENCE [LARGE SCALE GENOMIC DNA]</scope>
    <source>
        <strain evidence="9 10">BS26</strain>
    </source>
</reference>
<keyword evidence="10" id="KW-1185">Reference proteome</keyword>
<feature type="domain" description="SusD-like N-terminal" evidence="8">
    <location>
        <begin position="58"/>
        <end position="220"/>
    </location>
</feature>
<feature type="domain" description="RagB/SusD" evidence="7">
    <location>
        <begin position="271"/>
        <end position="553"/>
    </location>
</feature>
<dbReference type="KEGG" id="nia:A8C56_01210"/>
<name>A0A1A9IA59_9BACT</name>
<evidence type="ECO:0000256" key="2">
    <source>
        <dbReference type="ARBA" id="ARBA00006275"/>
    </source>
</evidence>
<dbReference type="InterPro" id="IPR033985">
    <property type="entry name" value="SusD-like_N"/>
</dbReference>
<evidence type="ECO:0000256" key="4">
    <source>
        <dbReference type="ARBA" id="ARBA00023136"/>
    </source>
</evidence>
<evidence type="ECO:0000259" key="8">
    <source>
        <dbReference type="Pfam" id="PF14322"/>
    </source>
</evidence>
<sequence length="553" mass="63760">MRMKKLYIVAVIIAAMQLYSCQKLDIAPISKFTEANYWTSTDKAELVLNMAYNQMYNAGIMWRDEFLGDNMVHTYGTSDPNSIRRGEATAALNLFASEWKDAYGGIKTCLVFLANVDRIPGMPEELKNRMIDEIRFIRAYIYFRLVNYYGDIPFFTTEISLDDAYKVKRTPKSEVLSFIHSELDDIMNGGHLPKTENLVPDEKGRITIGAACAFQARAYLYENNYQKVKEYAGHLINEQDKYGMYQLFEYPAKKEESYFRLFTPEYEYNNEVILDITYVPDLKTWSNMSQMAPISKRAEISADNPTQELVDCYMTMNGLPVKGADKDPAYNENDPYVNRDPRLSATVVYDNYKWLNKDGSVDTIRTAIGTKTDDSYKSPVDRQTKTGYYVRKYYDWTMSSNNQSGLNIIMFRYADVLLMYAEACNELGKIAQQEWNATIRPIRERAGFKVAAALDYPAAKSQAELRDEIRNERRVELALEGLRWYDIKRWKTGQQVLNGAIHGFRFAGSAGATDGGYIRVNQYTFNNNRDYLWSVPLDQMDLNQNLKPNNPGY</sequence>
<proteinExistence type="inferred from homology"/>
<dbReference type="STRING" id="1176587.A8C56_01210"/>
<keyword evidence="5" id="KW-0998">Cell outer membrane</keyword>
<dbReference type="OrthoDB" id="5694214at2"/>
<evidence type="ECO:0000313" key="9">
    <source>
        <dbReference type="EMBL" id="ANH83630.1"/>
    </source>
</evidence>
<evidence type="ECO:0000256" key="5">
    <source>
        <dbReference type="ARBA" id="ARBA00023237"/>
    </source>
</evidence>
<evidence type="ECO:0000256" key="1">
    <source>
        <dbReference type="ARBA" id="ARBA00004442"/>
    </source>
</evidence>
<dbReference type="Gene3D" id="1.25.40.390">
    <property type="match status" value="1"/>
</dbReference>
<dbReference type="EMBL" id="CP015772">
    <property type="protein sequence ID" value="ANH83630.1"/>
    <property type="molecule type" value="Genomic_DNA"/>
</dbReference>
<keyword evidence="3 6" id="KW-0732">Signal</keyword>
<accession>A0A1A9IA59</accession>
<dbReference type="InterPro" id="IPR011990">
    <property type="entry name" value="TPR-like_helical_dom_sf"/>
</dbReference>
<evidence type="ECO:0000259" key="7">
    <source>
        <dbReference type="Pfam" id="PF07980"/>
    </source>
</evidence>
<organism evidence="9 10">
    <name type="scientific">Niabella ginsenosidivorans</name>
    <dbReference type="NCBI Taxonomy" id="1176587"/>
    <lineage>
        <taxon>Bacteria</taxon>
        <taxon>Pseudomonadati</taxon>
        <taxon>Bacteroidota</taxon>
        <taxon>Chitinophagia</taxon>
        <taxon>Chitinophagales</taxon>
        <taxon>Chitinophagaceae</taxon>
        <taxon>Niabella</taxon>
    </lineage>
</organism>
<evidence type="ECO:0000313" key="10">
    <source>
        <dbReference type="Proteomes" id="UP000077667"/>
    </source>
</evidence>
<dbReference type="GO" id="GO:0009279">
    <property type="term" value="C:cell outer membrane"/>
    <property type="evidence" value="ECO:0007669"/>
    <property type="project" value="UniProtKB-SubCell"/>
</dbReference>
<protein>
    <recommendedName>
        <fullName evidence="11">Carbohydrate-binding protein SusD</fullName>
    </recommendedName>
</protein>
<comment type="similarity">
    <text evidence="2">Belongs to the SusD family.</text>
</comment>
<dbReference type="Pfam" id="PF07980">
    <property type="entry name" value="SusD_RagB"/>
    <property type="match status" value="1"/>
</dbReference>
<dbReference type="Pfam" id="PF14322">
    <property type="entry name" value="SusD-like_3"/>
    <property type="match status" value="1"/>
</dbReference>
<dbReference type="Proteomes" id="UP000077667">
    <property type="component" value="Chromosome"/>
</dbReference>
<comment type="subcellular location">
    <subcellularLocation>
        <location evidence="1">Cell outer membrane</location>
    </subcellularLocation>
</comment>
<evidence type="ECO:0000256" key="3">
    <source>
        <dbReference type="ARBA" id="ARBA00022729"/>
    </source>
</evidence>